<dbReference type="KEGG" id="dcr:108200420"/>
<reference evidence="5" key="1">
    <citation type="journal article" date="2016" name="Nat. Genet.">
        <title>A high-quality carrot genome assembly provides new insights into carotenoid accumulation and asterid genome evolution.</title>
        <authorList>
            <person name="Iorizzo M."/>
            <person name="Ellison S."/>
            <person name="Senalik D."/>
            <person name="Zeng P."/>
            <person name="Satapoomin P."/>
            <person name="Huang J."/>
            <person name="Bowman M."/>
            <person name="Iovene M."/>
            <person name="Sanseverino W."/>
            <person name="Cavagnaro P."/>
            <person name="Yildiz M."/>
            <person name="Macko-Podgorni A."/>
            <person name="Moranska E."/>
            <person name="Grzebelus E."/>
            <person name="Grzebelus D."/>
            <person name="Ashrafi H."/>
            <person name="Zheng Z."/>
            <person name="Cheng S."/>
            <person name="Spooner D."/>
            <person name="Van Deynze A."/>
            <person name="Simon P."/>
        </authorList>
    </citation>
    <scope>NUCLEOTIDE SEQUENCE [LARGE SCALE GENOMIC DNA]</scope>
    <source>
        <tissue evidence="5">Leaf</tissue>
    </source>
</reference>
<dbReference type="Gramene" id="KZM82570">
    <property type="protein sequence ID" value="KZM82570"/>
    <property type="gene ID" value="DCAR_030139"/>
</dbReference>
<reference evidence="6" key="2">
    <citation type="submission" date="2022-03" db="EMBL/GenBank/DDBJ databases">
        <title>Draft title - Genomic analysis of global carrot germplasm unveils the trajectory of domestication and the origin of high carotenoid orange carrot.</title>
        <authorList>
            <person name="Iorizzo M."/>
            <person name="Ellison S."/>
            <person name="Senalik D."/>
            <person name="Macko-Podgorni A."/>
            <person name="Grzebelus D."/>
            <person name="Bostan H."/>
            <person name="Rolling W."/>
            <person name="Curaba J."/>
            <person name="Simon P."/>
        </authorList>
    </citation>
    <scope>NUCLEOTIDE SEQUENCE</scope>
    <source>
        <tissue evidence="6">Leaf</tissue>
    </source>
</reference>
<dbReference type="CDD" id="cd03784">
    <property type="entry name" value="GT1_Gtf-like"/>
    <property type="match status" value="1"/>
</dbReference>
<dbReference type="FunFam" id="3.40.50.2000:FF:000064">
    <property type="entry name" value="Glycosyltransferase"/>
    <property type="match status" value="1"/>
</dbReference>
<dbReference type="InterPro" id="IPR002213">
    <property type="entry name" value="UDP_glucos_trans"/>
</dbReference>
<comment type="pathway">
    <text evidence="1">Secondary metabolite biosynthesis; terpenoid biosynthesis.</text>
</comment>
<dbReference type="OrthoDB" id="5835829at2759"/>
<proteinExistence type="inferred from homology"/>
<evidence type="ECO:0000256" key="3">
    <source>
        <dbReference type="ARBA" id="ARBA00022679"/>
    </source>
</evidence>
<dbReference type="EMBL" id="CP093351">
    <property type="protein sequence ID" value="WOH15404.1"/>
    <property type="molecule type" value="Genomic_DNA"/>
</dbReference>
<organism evidence="5">
    <name type="scientific">Daucus carota subsp. sativus</name>
    <name type="common">Carrot</name>
    <dbReference type="NCBI Taxonomy" id="79200"/>
    <lineage>
        <taxon>Eukaryota</taxon>
        <taxon>Viridiplantae</taxon>
        <taxon>Streptophyta</taxon>
        <taxon>Embryophyta</taxon>
        <taxon>Tracheophyta</taxon>
        <taxon>Spermatophyta</taxon>
        <taxon>Magnoliopsida</taxon>
        <taxon>eudicotyledons</taxon>
        <taxon>Gunneridae</taxon>
        <taxon>Pentapetalae</taxon>
        <taxon>asterids</taxon>
        <taxon>campanulids</taxon>
        <taxon>Apiales</taxon>
        <taxon>Apiaceae</taxon>
        <taxon>Apioideae</taxon>
        <taxon>Scandiceae</taxon>
        <taxon>Daucinae</taxon>
        <taxon>Daucus</taxon>
        <taxon>Daucus sect. Daucus</taxon>
    </lineage>
</organism>
<evidence type="ECO:0000256" key="4">
    <source>
        <dbReference type="ARBA" id="ARBA00023229"/>
    </source>
</evidence>
<dbReference type="UniPathway" id="UPA00213"/>
<dbReference type="Gene3D" id="3.40.50.2000">
    <property type="entry name" value="Glycogen Phosphorylase B"/>
    <property type="match status" value="2"/>
</dbReference>
<dbReference type="Pfam" id="PF00201">
    <property type="entry name" value="UDPGT"/>
    <property type="match status" value="1"/>
</dbReference>
<dbReference type="SUPFAM" id="SSF53756">
    <property type="entry name" value="UDP-Glycosyltransferase/glycogen phosphorylase"/>
    <property type="match status" value="1"/>
</dbReference>
<dbReference type="EMBL" id="LNRQ01000009">
    <property type="protein sequence ID" value="KZM82570.1"/>
    <property type="molecule type" value="Genomic_DNA"/>
</dbReference>
<comment type="similarity">
    <text evidence="2">Belongs to the UDP-glycosyltransferase family.</text>
</comment>
<gene>
    <name evidence="5" type="ORF">DCAR_030139</name>
    <name evidence="6" type="ORF">DCAR_0934942</name>
</gene>
<dbReference type="Proteomes" id="UP000077755">
    <property type="component" value="Chromosome 9"/>
</dbReference>
<evidence type="ECO:0000256" key="1">
    <source>
        <dbReference type="ARBA" id="ARBA00004721"/>
    </source>
</evidence>
<dbReference type="OMA" id="WACVFNT"/>
<sequence length="470" mass="51066">MSTLPGKGVHILVFPFPAQGHMLPLLDLTHQLLLRGLTITLLVTPKNLPILDPLLSIHPSSSLKTLVLPFPDHPLVPSGVENVKDIGNAGNVLIISALAKLSEEIIQWIRSHPSPPVAVLFDSFLGWTNQLGLPRICFHSTAAIMSSVFDALWQNLDALFPLDAVEFPDLPRSPSLIREHLPSLFRRYIKSDPNWELVKDSMAANSSSWGYVNNTFEALEPEFLEFLRNKLGHNRIFAVGPLSLLGGSDSTSRGSTSSSSVSHDDIWSWLNGCADGSVLYVCFGSQVLLRTAQVEALANGLERSGVKFIWVMKPATAQQVADGFGSIPYGFEARVKGRGLIIQGWAPQVPILSHRAVGGFVSHCGWNSLLEGIVGGTMILGWPMEADQFVNAKLLVDYMGVAVRLCEGKDTVPDPIKLGQKVAESMSGEIAEKVRAKELRSKAMEAVGGGGSSSRDLDRLVRELTQLQSV</sequence>
<name>A0A175YH45_DAUCS</name>
<protein>
    <recommendedName>
        <fullName evidence="8">Glycosyltransferase</fullName>
    </recommendedName>
</protein>
<evidence type="ECO:0000313" key="6">
    <source>
        <dbReference type="EMBL" id="WOH15404.1"/>
    </source>
</evidence>
<evidence type="ECO:0000313" key="7">
    <source>
        <dbReference type="Proteomes" id="UP000077755"/>
    </source>
</evidence>
<keyword evidence="4" id="KW-0414">Isoprene biosynthesis</keyword>
<dbReference type="GO" id="GO:0035251">
    <property type="term" value="F:UDP-glucosyltransferase activity"/>
    <property type="evidence" value="ECO:0007669"/>
    <property type="project" value="TreeGrafter"/>
</dbReference>
<evidence type="ECO:0000313" key="5">
    <source>
        <dbReference type="EMBL" id="KZM82570.1"/>
    </source>
</evidence>
<evidence type="ECO:0008006" key="8">
    <source>
        <dbReference type="Google" id="ProtNLM"/>
    </source>
</evidence>
<dbReference type="PANTHER" id="PTHR48047:SF28">
    <property type="entry name" value="F11M15.8 PROTEIN"/>
    <property type="match status" value="1"/>
</dbReference>
<accession>A0A175YH45</accession>
<dbReference type="AlphaFoldDB" id="A0A175YH45"/>
<keyword evidence="3" id="KW-0808">Transferase</keyword>
<dbReference type="GO" id="GO:0016114">
    <property type="term" value="P:terpenoid biosynthetic process"/>
    <property type="evidence" value="ECO:0007669"/>
    <property type="project" value="UniProtKB-UniPathway"/>
</dbReference>
<keyword evidence="7" id="KW-1185">Reference proteome</keyword>
<evidence type="ECO:0000256" key="2">
    <source>
        <dbReference type="ARBA" id="ARBA00009995"/>
    </source>
</evidence>
<dbReference type="PANTHER" id="PTHR48047">
    <property type="entry name" value="GLYCOSYLTRANSFERASE"/>
    <property type="match status" value="1"/>
</dbReference>